<sequence>MADRMSSLSFTFPLKIMARPFRWPQKQDLLLDTEVASRLEIKQREFEPIANVLSVEFGKLTPGKQVSPTARACRERMERLLEKYINEDEKALKREDKIELAKKEKDLKKKKEKEKKKKAEEMREAALAGITKKKLDETDRSSDNTISDADQSGDDGNETTASEKSNKKKKASMLRREEELASSLH</sequence>
<comment type="caution">
    <text evidence="2">The sequence shown here is derived from an EMBL/GenBank/DDBJ whole genome shotgun (WGS) entry which is preliminary data.</text>
</comment>
<gene>
    <name evidence="2" type="ORF">AWC38_SpisGene24277</name>
</gene>
<keyword evidence="3" id="KW-1185">Reference proteome</keyword>
<feature type="compositionally biased region" description="Basic and acidic residues" evidence="1">
    <location>
        <begin position="133"/>
        <end position="142"/>
    </location>
</feature>
<feature type="region of interest" description="Disordered" evidence="1">
    <location>
        <begin position="106"/>
        <end position="185"/>
    </location>
</feature>
<name>A0A2B4R650_STYPI</name>
<reference evidence="3" key="1">
    <citation type="journal article" date="2017" name="bioRxiv">
        <title>Comparative analysis of the genomes of Stylophora pistillata and Acropora digitifera provides evidence for extensive differences between species of corals.</title>
        <authorList>
            <person name="Voolstra C.R."/>
            <person name="Li Y."/>
            <person name="Liew Y.J."/>
            <person name="Baumgarten S."/>
            <person name="Zoccola D."/>
            <person name="Flot J.-F."/>
            <person name="Tambutte S."/>
            <person name="Allemand D."/>
            <person name="Aranda M."/>
        </authorList>
    </citation>
    <scope>NUCLEOTIDE SEQUENCE [LARGE SCALE GENOMIC DNA]</scope>
</reference>
<evidence type="ECO:0000313" key="3">
    <source>
        <dbReference type="Proteomes" id="UP000225706"/>
    </source>
</evidence>
<evidence type="ECO:0000313" key="2">
    <source>
        <dbReference type="EMBL" id="PFX11858.1"/>
    </source>
</evidence>
<protein>
    <submittedName>
        <fullName evidence="2">Uncharacterized protein</fullName>
    </submittedName>
</protein>
<dbReference type="EMBL" id="LSMT01001809">
    <property type="protein sequence ID" value="PFX11858.1"/>
    <property type="molecule type" value="Genomic_DNA"/>
</dbReference>
<proteinExistence type="predicted"/>
<dbReference type="AlphaFoldDB" id="A0A2B4R650"/>
<evidence type="ECO:0000256" key="1">
    <source>
        <dbReference type="SAM" id="MobiDB-lite"/>
    </source>
</evidence>
<accession>A0A2B4R650</accession>
<organism evidence="2 3">
    <name type="scientific">Stylophora pistillata</name>
    <name type="common">Smooth cauliflower coral</name>
    <dbReference type="NCBI Taxonomy" id="50429"/>
    <lineage>
        <taxon>Eukaryota</taxon>
        <taxon>Metazoa</taxon>
        <taxon>Cnidaria</taxon>
        <taxon>Anthozoa</taxon>
        <taxon>Hexacorallia</taxon>
        <taxon>Scleractinia</taxon>
        <taxon>Astrocoeniina</taxon>
        <taxon>Pocilloporidae</taxon>
        <taxon>Stylophora</taxon>
    </lineage>
</organism>
<dbReference type="Proteomes" id="UP000225706">
    <property type="component" value="Unassembled WGS sequence"/>
</dbReference>